<evidence type="ECO:0000256" key="9">
    <source>
        <dbReference type="ARBA" id="ARBA00038600"/>
    </source>
</evidence>
<proteinExistence type="predicted"/>
<keyword evidence="5 12" id="KW-1133">Transmembrane helix</keyword>
<keyword evidence="7" id="KW-0406">Ion transport</keyword>
<dbReference type="PANTHER" id="PTHR46531:SF1">
    <property type="entry name" value="ZINC TRANSPORTER 6"/>
    <property type="match status" value="1"/>
</dbReference>
<dbReference type="GO" id="GO:0006829">
    <property type="term" value="P:zinc ion transport"/>
    <property type="evidence" value="ECO:0007669"/>
    <property type="project" value="TreeGrafter"/>
</dbReference>
<keyword evidence="4" id="KW-0862">Zinc</keyword>
<name>A0A9N8WCT2_9GLOM</name>
<feature type="transmembrane region" description="Helical" evidence="12">
    <location>
        <begin position="329"/>
        <end position="347"/>
    </location>
</feature>
<evidence type="ECO:0000256" key="11">
    <source>
        <dbReference type="SAM" id="MobiDB-lite"/>
    </source>
</evidence>
<comment type="function">
    <text evidence="10">Has probably no intrinsic transporter activity but together with SLC30A5 forms a functional zinc ion:proton antiporter heterodimer, mediating zinc entry into the lumen of organelles along the secretory pathway. As part of that zinc ion:proton antiporter, contributes to zinc ion homeostasis within the early secretory pathway and regulates the activation and folding of enzymes like alkaline phosphatases and enzymes involved in phosphatidylinositol glycan anchor biosynthesis.</text>
</comment>
<dbReference type="GO" id="GO:0016020">
    <property type="term" value="C:membrane"/>
    <property type="evidence" value="ECO:0007669"/>
    <property type="project" value="InterPro"/>
</dbReference>
<accession>A0A9N8WCT2</accession>
<evidence type="ECO:0000256" key="12">
    <source>
        <dbReference type="SAM" id="Phobius"/>
    </source>
</evidence>
<evidence type="ECO:0000256" key="2">
    <source>
        <dbReference type="ARBA" id="ARBA00022448"/>
    </source>
</evidence>
<gene>
    <name evidence="14" type="ORF">AMORRO_LOCUS2364</name>
</gene>
<dbReference type="InterPro" id="IPR027469">
    <property type="entry name" value="Cation_efflux_TMD_sf"/>
</dbReference>
<dbReference type="EMBL" id="CAJVPV010000984">
    <property type="protein sequence ID" value="CAG8482193.1"/>
    <property type="molecule type" value="Genomic_DNA"/>
</dbReference>
<evidence type="ECO:0000256" key="10">
    <source>
        <dbReference type="ARBA" id="ARBA00045455"/>
    </source>
</evidence>
<feature type="region of interest" description="Disordered" evidence="11">
    <location>
        <begin position="113"/>
        <end position="138"/>
    </location>
</feature>
<feature type="domain" description="Cation efflux protein transmembrane" evidence="13">
    <location>
        <begin position="193"/>
        <end position="384"/>
    </location>
</feature>
<feature type="compositionally biased region" description="Low complexity" evidence="11">
    <location>
        <begin position="24"/>
        <end position="48"/>
    </location>
</feature>
<evidence type="ECO:0000313" key="14">
    <source>
        <dbReference type="EMBL" id="CAG8482193.1"/>
    </source>
</evidence>
<evidence type="ECO:0000256" key="4">
    <source>
        <dbReference type="ARBA" id="ARBA00022833"/>
    </source>
</evidence>
<evidence type="ECO:0000256" key="7">
    <source>
        <dbReference type="ARBA" id="ARBA00023065"/>
    </source>
</evidence>
<dbReference type="GO" id="GO:0005794">
    <property type="term" value="C:Golgi apparatus"/>
    <property type="evidence" value="ECO:0007669"/>
    <property type="project" value="UniProtKB-SubCell"/>
</dbReference>
<feature type="region of interest" description="Disordered" evidence="11">
    <location>
        <begin position="1"/>
        <end position="62"/>
    </location>
</feature>
<comment type="caution">
    <text evidence="14">The sequence shown here is derived from an EMBL/GenBank/DDBJ whole genome shotgun (WGS) entry which is preliminary data.</text>
</comment>
<dbReference type="PANTHER" id="PTHR46531">
    <property type="entry name" value="ZINC TRANSPORTER 6"/>
    <property type="match status" value="1"/>
</dbReference>
<keyword evidence="6" id="KW-0333">Golgi apparatus</keyword>
<reference evidence="14" key="1">
    <citation type="submission" date="2021-06" db="EMBL/GenBank/DDBJ databases">
        <authorList>
            <person name="Kallberg Y."/>
            <person name="Tangrot J."/>
            <person name="Rosling A."/>
        </authorList>
    </citation>
    <scope>NUCLEOTIDE SEQUENCE</scope>
    <source>
        <strain evidence="14">CL551</strain>
    </source>
</reference>
<dbReference type="InterPro" id="IPR052005">
    <property type="entry name" value="CDF_SLC30A"/>
</dbReference>
<sequence length="469" mass="52308">MEQVECTDFARTDSNTTDPSLAESITPRVRRSTSPSSSNSMYSPPHVSTSSSPMLQLPRSTVMRRTSSSLSFQVFSDLEEELSRETIESLDKEEQLNDLYYPYQKVHDNEDNIHTHHSHHHDHTQSSHSHPNHSHKSSIKPLPSLSYIFSSLPPSLKTLFTWGIIHLLLGISLWLKGQWGCGLAVTGFSYLVIFDALGVFTTFISSVLATYRTLKVSSIRNPFGVQRYEILFGFTSTIYLLFVGLYMLKEGLEHLILETSEDHFHGNSAPLPLIWILLAIGATLISAICYRNHIEFCALLKSISSNGGMHQPDAWQLNDEFFMTITNPFTITTLFCGAGVIVISILMEQNQHLGWLDNALSILEAISMFYLAGPVAVALGKILLQTTPDAAVRSLDEYLREIQLDPTILALTATHFWQNSYGQLVGTLCVHVNQDANEQAVLANVYTRLSPFFINNNGGGGELTVQIVK</sequence>
<feature type="transmembrane region" description="Helical" evidence="12">
    <location>
        <begin position="268"/>
        <end position="290"/>
    </location>
</feature>
<dbReference type="GO" id="GO:0030003">
    <property type="term" value="P:intracellular monoatomic cation homeostasis"/>
    <property type="evidence" value="ECO:0007669"/>
    <property type="project" value="UniProtKB-ARBA"/>
</dbReference>
<protein>
    <submittedName>
        <fullName evidence="14">300_t:CDS:1</fullName>
    </submittedName>
</protein>
<dbReference type="InterPro" id="IPR058533">
    <property type="entry name" value="Cation_efflux_TM"/>
</dbReference>
<feature type="transmembrane region" description="Helical" evidence="12">
    <location>
        <begin position="159"/>
        <end position="175"/>
    </location>
</feature>
<comment type="subcellular location">
    <subcellularLocation>
        <location evidence="1">Golgi apparatus</location>
        <location evidence="1">trans-Golgi network membrane</location>
        <topology evidence="1">Multi-pass membrane protein</topology>
    </subcellularLocation>
</comment>
<comment type="subunit">
    <text evidence="9">Heterodimer with SLC30A5; form a functional zinc ion transmembrane transporter.</text>
</comment>
<evidence type="ECO:0000256" key="5">
    <source>
        <dbReference type="ARBA" id="ARBA00022989"/>
    </source>
</evidence>
<organism evidence="14 15">
    <name type="scientific">Acaulospora morrowiae</name>
    <dbReference type="NCBI Taxonomy" id="94023"/>
    <lineage>
        <taxon>Eukaryota</taxon>
        <taxon>Fungi</taxon>
        <taxon>Fungi incertae sedis</taxon>
        <taxon>Mucoromycota</taxon>
        <taxon>Glomeromycotina</taxon>
        <taxon>Glomeromycetes</taxon>
        <taxon>Diversisporales</taxon>
        <taxon>Acaulosporaceae</taxon>
        <taxon>Acaulospora</taxon>
    </lineage>
</organism>
<evidence type="ECO:0000256" key="8">
    <source>
        <dbReference type="ARBA" id="ARBA00023136"/>
    </source>
</evidence>
<feature type="transmembrane region" description="Helical" evidence="12">
    <location>
        <begin position="187"/>
        <end position="209"/>
    </location>
</feature>
<dbReference type="Gene3D" id="1.20.1510.10">
    <property type="entry name" value="Cation efflux protein transmembrane domain"/>
    <property type="match status" value="1"/>
</dbReference>
<dbReference type="AlphaFoldDB" id="A0A9N8WCT2"/>
<evidence type="ECO:0000259" key="13">
    <source>
        <dbReference type="Pfam" id="PF01545"/>
    </source>
</evidence>
<evidence type="ECO:0000256" key="6">
    <source>
        <dbReference type="ARBA" id="ARBA00023034"/>
    </source>
</evidence>
<keyword evidence="3 12" id="KW-0812">Transmembrane</keyword>
<evidence type="ECO:0000256" key="3">
    <source>
        <dbReference type="ARBA" id="ARBA00022692"/>
    </source>
</evidence>
<dbReference type="GO" id="GO:0008324">
    <property type="term" value="F:monoatomic cation transmembrane transporter activity"/>
    <property type="evidence" value="ECO:0007669"/>
    <property type="project" value="InterPro"/>
</dbReference>
<dbReference type="Proteomes" id="UP000789342">
    <property type="component" value="Unassembled WGS sequence"/>
</dbReference>
<keyword evidence="8 12" id="KW-0472">Membrane</keyword>
<evidence type="ECO:0000313" key="15">
    <source>
        <dbReference type="Proteomes" id="UP000789342"/>
    </source>
</evidence>
<dbReference type="SUPFAM" id="SSF161111">
    <property type="entry name" value="Cation efflux protein transmembrane domain-like"/>
    <property type="match status" value="1"/>
</dbReference>
<evidence type="ECO:0000256" key="1">
    <source>
        <dbReference type="ARBA" id="ARBA00004166"/>
    </source>
</evidence>
<keyword evidence="15" id="KW-1185">Reference proteome</keyword>
<dbReference type="GO" id="GO:0098771">
    <property type="term" value="P:inorganic ion homeostasis"/>
    <property type="evidence" value="ECO:0007669"/>
    <property type="project" value="UniProtKB-ARBA"/>
</dbReference>
<feature type="transmembrane region" description="Helical" evidence="12">
    <location>
        <begin position="230"/>
        <end position="248"/>
    </location>
</feature>
<feature type="transmembrane region" description="Helical" evidence="12">
    <location>
        <begin position="359"/>
        <end position="384"/>
    </location>
</feature>
<dbReference type="OrthoDB" id="5382797at2759"/>
<keyword evidence="2" id="KW-0813">Transport</keyword>
<dbReference type="Pfam" id="PF01545">
    <property type="entry name" value="Cation_efflux"/>
    <property type="match status" value="1"/>
</dbReference>